<evidence type="ECO:0000256" key="5">
    <source>
        <dbReference type="ARBA" id="ARBA00022842"/>
    </source>
</evidence>
<evidence type="ECO:0000256" key="10">
    <source>
        <dbReference type="PROSITE-ProRule" id="PRU10111"/>
    </source>
</evidence>
<dbReference type="SUPFAM" id="SSF51621">
    <property type="entry name" value="Phosphoenolpyruvate/pyruvate domain"/>
    <property type="match status" value="1"/>
</dbReference>
<dbReference type="InterPro" id="IPR022805">
    <property type="entry name" value="PEP_COase_bac/pln-type"/>
</dbReference>
<comment type="cofactor">
    <cofactor evidence="9">
        <name>Mg(2+)</name>
        <dbReference type="ChEBI" id="CHEBI:18420"/>
    </cofactor>
</comment>
<dbReference type="OrthoDB" id="9768133at2"/>
<dbReference type="InterPro" id="IPR021135">
    <property type="entry name" value="PEP_COase"/>
</dbReference>
<sequence length="900" mass="97837">MLEAPTNSPASRTEAGAELPDELRSDVHLLGTLLGQVITETGGPELLDDVERLRRLTIAAYERGAEVADDSFASAEELVDALSPARADEVARAFTCYFHLVNLAEEHHRVRVLRARGASPAKQQEDTISQAFARLSSEIGEDKAAERVRGLRFHPVFTAHPTEARRRAVSSAIRRISDLLEERDELRFLGSASDGSAAAQELTRRLLEEIDLLWRTSPLRSDKPTPVDEVRTVMAVFDETLFTTVPRVYRRVDEALQGGISGTVAPLAKPFVRVGSWIGGDRDGNPFVTAKVSRQAAVIASEHVLLGLERASARIGRTLTLGSDTTPLDAAAATLLARLGSADESAAAEIAQRSPGEPHRRVLLLIARRIEATRRRNADLAYTVPDELLRELRILQASLVAAGAGRHAYGELQHLIWQVETFGFHLTELEVRQHSQVHRKVLAELAELKAGDEPSELAAEVLDVFRSVAFIQERHGPRAAGRYIVSFTQSSEDIANVFKLAVAATGPGATPPALNVIPLFETFADLQAAPRILAEMLEQPEVVELLAGNGRRLEVMLGYSDSSKDVGPVAATLALYEAQSQIAAWAQENGIELTLFHGRGGALGRGGGPANVAILAQPPHSVDGRFKLTEQGEVIFARYGDPDIAARHIDQVISATLLASAPSTESRNANAAEKYAGVAATMDAASRERFFALVKAPGFAPWFARVTPMEEVGMLALGSRPARRGLSVESLEDLRAIPWVFAWTQARINLTGWFGLGTALEAVGDLEQLQAAYAEWPLFRSMIDNVAMSLAKTDARIARRYLELGDRPELAGLVTDELDLTASWVTRITGGAELLERKPVLQRAVKMRSPYVDALSLLQLRALRRLRDDARKPDSDEAAELQRLLLLSVNGVAAGLQNTG</sequence>
<evidence type="ECO:0000256" key="8">
    <source>
        <dbReference type="ARBA" id="ARBA00048995"/>
    </source>
</evidence>
<dbReference type="PROSITE" id="PS00781">
    <property type="entry name" value="PEPCASE_1"/>
    <property type="match status" value="1"/>
</dbReference>
<dbReference type="Gene3D" id="1.20.1440.90">
    <property type="entry name" value="Phosphoenolpyruvate/pyruvate domain"/>
    <property type="match status" value="1"/>
</dbReference>
<dbReference type="EC" id="4.1.1.31" evidence="3 9"/>
<dbReference type="HAMAP" id="MF_00595">
    <property type="entry name" value="PEPcase_type1"/>
    <property type="match status" value="1"/>
</dbReference>
<keyword evidence="11" id="KW-0670">Pyruvate</keyword>
<comment type="caution">
    <text evidence="11">The sequence shown here is derived from an EMBL/GenBank/DDBJ whole genome shotgun (WGS) entry which is preliminary data.</text>
</comment>
<feature type="active site" evidence="9">
    <location>
        <position position="564"/>
    </location>
</feature>
<reference evidence="11 12" key="1">
    <citation type="submission" date="2019-09" db="EMBL/GenBank/DDBJ databases">
        <title>Phylogeny of genus Pseudoclavibacter and closely related genus.</title>
        <authorList>
            <person name="Li Y."/>
        </authorList>
    </citation>
    <scope>NUCLEOTIDE SEQUENCE [LARGE SCALE GENOMIC DNA]</scope>
    <source>
        <strain evidence="11 12">THG-MD12</strain>
    </source>
</reference>
<dbReference type="PRINTS" id="PR00150">
    <property type="entry name" value="PEPCARBXLASE"/>
</dbReference>
<dbReference type="RefSeq" id="WP_151423341.1">
    <property type="nucleotide sequence ID" value="NZ_WBJX01000002.1"/>
</dbReference>
<dbReference type="AlphaFoldDB" id="A0A7J5B3T1"/>
<dbReference type="GO" id="GO:0015977">
    <property type="term" value="P:carbon fixation"/>
    <property type="evidence" value="ECO:0007669"/>
    <property type="project" value="UniProtKB-UniRule"/>
</dbReference>
<keyword evidence="5 9" id="KW-0460">Magnesium</keyword>
<evidence type="ECO:0000256" key="7">
    <source>
        <dbReference type="ARBA" id="ARBA00023300"/>
    </source>
</evidence>
<keyword evidence="7 9" id="KW-0120">Carbon dioxide fixation</keyword>
<dbReference type="GO" id="GO:0005829">
    <property type="term" value="C:cytosol"/>
    <property type="evidence" value="ECO:0007669"/>
    <property type="project" value="TreeGrafter"/>
</dbReference>
<comment type="catalytic activity">
    <reaction evidence="8 9">
        <text>oxaloacetate + phosphate = phosphoenolpyruvate + hydrogencarbonate</text>
        <dbReference type="Rhea" id="RHEA:28370"/>
        <dbReference type="ChEBI" id="CHEBI:16452"/>
        <dbReference type="ChEBI" id="CHEBI:17544"/>
        <dbReference type="ChEBI" id="CHEBI:43474"/>
        <dbReference type="ChEBI" id="CHEBI:58702"/>
        <dbReference type="EC" id="4.1.1.31"/>
    </reaction>
</comment>
<evidence type="ECO:0000313" key="11">
    <source>
        <dbReference type="EMBL" id="KAB1638255.1"/>
    </source>
</evidence>
<evidence type="ECO:0000256" key="6">
    <source>
        <dbReference type="ARBA" id="ARBA00023239"/>
    </source>
</evidence>
<evidence type="ECO:0000256" key="2">
    <source>
        <dbReference type="ARBA" id="ARBA00008346"/>
    </source>
</evidence>
<dbReference type="PANTHER" id="PTHR30523:SF6">
    <property type="entry name" value="PHOSPHOENOLPYRUVATE CARBOXYLASE"/>
    <property type="match status" value="1"/>
</dbReference>
<proteinExistence type="inferred from homology"/>
<dbReference type="GO" id="GO:0000287">
    <property type="term" value="F:magnesium ion binding"/>
    <property type="evidence" value="ECO:0007669"/>
    <property type="project" value="UniProtKB-UniRule"/>
</dbReference>
<dbReference type="Proteomes" id="UP000490386">
    <property type="component" value="Unassembled WGS sequence"/>
</dbReference>
<evidence type="ECO:0000256" key="1">
    <source>
        <dbReference type="ARBA" id="ARBA00003670"/>
    </source>
</evidence>
<dbReference type="GO" id="GO:0008964">
    <property type="term" value="F:phosphoenolpyruvate carboxylase activity"/>
    <property type="evidence" value="ECO:0007669"/>
    <property type="project" value="UniProtKB-UniRule"/>
</dbReference>
<comment type="similarity">
    <text evidence="2 9">Belongs to the PEPCase type 1 family.</text>
</comment>
<dbReference type="GO" id="GO:0006099">
    <property type="term" value="P:tricarboxylic acid cycle"/>
    <property type="evidence" value="ECO:0007669"/>
    <property type="project" value="InterPro"/>
</dbReference>
<gene>
    <name evidence="9" type="primary">ppc</name>
    <name evidence="11" type="ORF">F8O03_07600</name>
</gene>
<dbReference type="InterPro" id="IPR018129">
    <property type="entry name" value="PEP_COase_Lys_AS"/>
</dbReference>
<dbReference type="Pfam" id="PF00311">
    <property type="entry name" value="PEPcase"/>
    <property type="match status" value="2"/>
</dbReference>
<dbReference type="GO" id="GO:0006107">
    <property type="term" value="P:oxaloacetate metabolic process"/>
    <property type="evidence" value="ECO:0007669"/>
    <property type="project" value="UniProtKB-UniRule"/>
</dbReference>
<dbReference type="PANTHER" id="PTHR30523">
    <property type="entry name" value="PHOSPHOENOLPYRUVATE CARBOXYLASE"/>
    <property type="match status" value="1"/>
</dbReference>
<name>A0A7J5B3T1_9MICO</name>
<evidence type="ECO:0000256" key="3">
    <source>
        <dbReference type="ARBA" id="ARBA00012305"/>
    </source>
</evidence>
<dbReference type="InterPro" id="IPR015813">
    <property type="entry name" value="Pyrv/PenolPyrv_kinase-like_dom"/>
</dbReference>
<keyword evidence="12" id="KW-1185">Reference proteome</keyword>
<organism evidence="11 12">
    <name type="scientific">Pseudoclavibacter terrae</name>
    <dbReference type="NCBI Taxonomy" id="1530195"/>
    <lineage>
        <taxon>Bacteria</taxon>
        <taxon>Bacillati</taxon>
        <taxon>Actinomycetota</taxon>
        <taxon>Actinomycetes</taxon>
        <taxon>Micrococcales</taxon>
        <taxon>Microbacteriaceae</taxon>
        <taxon>Pseudoclavibacter</taxon>
    </lineage>
</organism>
<comment type="function">
    <text evidence="1 9">Forms oxaloacetate, a four-carbon dicarboxylic acid source for the tricarboxylic acid cycle.</text>
</comment>
<evidence type="ECO:0000256" key="4">
    <source>
        <dbReference type="ARBA" id="ARBA00022419"/>
    </source>
</evidence>
<keyword evidence="6 9" id="KW-0456">Lyase</keyword>
<evidence type="ECO:0000313" key="12">
    <source>
        <dbReference type="Proteomes" id="UP000490386"/>
    </source>
</evidence>
<feature type="active site" evidence="9 10">
    <location>
        <position position="160"/>
    </location>
</feature>
<accession>A0A7J5B3T1</accession>
<protein>
    <recommendedName>
        <fullName evidence="4 9">Phosphoenolpyruvate carboxylase</fullName>
        <shortName evidence="9">PEPC</shortName>
        <shortName evidence="9">PEPCase</shortName>
        <ecNumber evidence="3 9">4.1.1.31</ecNumber>
    </recommendedName>
</protein>
<dbReference type="EMBL" id="WBJX01000002">
    <property type="protein sequence ID" value="KAB1638255.1"/>
    <property type="molecule type" value="Genomic_DNA"/>
</dbReference>
<comment type="subunit">
    <text evidence="9">Homotetramer.</text>
</comment>
<evidence type="ECO:0000256" key="9">
    <source>
        <dbReference type="HAMAP-Rule" id="MF_00595"/>
    </source>
</evidence>